<dbReference type="Pfam" id="PF00487">
    <property type="entry name" value="FA_desaturase"/>
    <property type="match status" value="1"/>
</dbReference>
<dbReference type="InterPro" id="IPR007861">
    <property type="entry name" value="DNA_mismatch_repair_MutS_clamp"/>
</dbReference>
<dbReference type="CDD" id="cd03506">
    <property type="entry name" value="Delta6-FADS-like"/>
    <property type="match status" value="1"/>
</dbReference>
<dbReference type="FunFam" id="3.40.1170.10:FF:000002">
    <property type="entry name" value="DNA mismatch repair protein"/>
    <property type="match status" value="1"/>
</dbReference>
<comment type="caution">
    <text evidence="10">The sequence shown here is derived from an EMBL/GenBank/DDBJ whole genome shotgun (WGS) entry which is preliminary data.</text>
</comment>
<keyword evidence="8" id="KW-0472">Membrane</keyword>
<keyword evidence="8" id="KW-1133">Transmembrane helix</keyword>
<dbReference type="Pfam" id="PF05192">
    <property type="entry name" value="MutS_III"/>
    <property type="match status" value="1"/>
</dbReference>
<dbReference type="SMART" id="SM00533">
    <property type="entry name" value="MUTSd"/>
    <property type="match status" value="1"/>
</dbReference>
<dbReference type="InterPro" id="IPR036678">
    <property type="entry name" value="MutS_con_dom_sf"/>
</dbReference>
<evidence type="ECO:0000256" key="6">
    <source>
        <dbReference type="SAM" id="Coils"/>
    </source>
</evidence>
<dbReference type="SUPFAM" id="SSF55856">
    <property type="entry name" value="Cytochrome b5-like heme/steroid binding domain"/>
    <property type="match status" value="1"/>
</dbReference>
<evidence type="ECO:0000313" key="11">
    <source>
        <dbReference type="Proteomes" id="UP000310689"/>
    </source>
</evidence>
<feature type="coiled-coil region" evidence="6">
    <location>
        <begin position="1200"/>
        <end position="1234"/>
    </location>
</feature>
<keyword evidence="6" id="KW-0175">Coiled coil</keyword>
<dbReference type="InterPro" id="IPR045076">
    <property type="entry name" value="MutS"/>
</dbReference>
<dbReference type="PROSITE" id="PS00486">
    <property type="entry name" value="DNA_MISMATCH_REPAIR_2"/>
    <property type="match status" value="1"/>
</dbReference>
<evidence type="ECO:0000256" key="8">
    <source>
        <dbReference type="SAM" id="Phobius"/>
    </source>
</evidence>
<dbReference type="InterPro" id="IPR001199">
    <property type="entry name" value="Cyt_B5-like_heme/steroid-bd"/>
</dbReference>
<dbReference type="SMART" id="SM00534">
    <property type="entry name" value="MUTSac"/>
    <property type="match status" value="1"/>
</dbReference>
<feature type="domain" description="Cytochrome b5 heme-binding" evidence="9">
    <location>
        <begin position="1"/>
        <end position="77"/>
    </location>
</feature>
<dbReference type="PROSITE" id="PS50255">
    <property type="entry name" value="CYTOCHROME_B5_2"/>
    <property type="match status" value="1"/>
</dbReference>
<dbReference type="InterPro" id="IPR036400">
    <property type="entry name" value="Cyt_B5-like_heme/steroid_sf"/>
</dbReference>
<gene>
    <name evidence="10" type="ORF">E3P86_02499</name>
</gene>
<comment type="similarity">
    <text evidence="1">Belongs to the DNA mismatch repair MutS family.</text>
</comment>
<dbReference type="GO" id="GO:0006298">
    <property type="term" value="P:mismatch repair"/>
    <property type="evidence" value="ECO:0007669"/>
    <property type="project" value="InterPro"/>
</dbReference>
<evidence type="ECO:0000256" key="5">
    <source>
        <dbReference type="ARBA" id="ARBA00023125"/>
    </source>
</evidence>
<sequence length="1630" mass="184301">MRTFTRKAIAQHILQGQILVIFDNKVLRLNSWLDTHPGGDLAILHFVGRDATDEISAYHDDNTINTLLPRFIVGEVDKRDTEPFYPLTPPVQLGWRCDKVEGDTTQAFDKFKHAEVDNDRVAVTPSLPKSKFASIPLTVQELEPPRPSDPNLDARRQHEISRRYHKLHDQVKRRGLYTIQPDAYLYECIRYASLLVIFAWLYFKMDCKVLSAIPLGVFWHQITFVVHDAGHCEIWGSQKTDKTLACFIASYIGGLSANWWCDNHDIHHIVTNHPEHDPDIQHIPFFAISTKFFNSMWSTYYRRVMEFDAFAKLVLPIQHNLYYIVMSVARFNLFALSYAYLLTKSRNDWYRNFEIVGVSVFWTWYGGLISHIPSHWGKIGFLLLSNIAASPVHVQIVLSHFARSTDDLGLTESFPHRQLRTTMDVACPWYLDFLHGGLHMQVSHHLFPRIPRHNLRAARDMVAKFASENDLEYAEYGFVAGNGQSMKQGSLFSAGFFKKTPTSSAPPSSSPMHPPSSTKRDAIKPSNSSPLAPQSAVQHKKAKAAPMSPLNESAHLNSDEDEENQQPKRAIKKRKPMVISSEEDEPEQPKQRLKKRKESNDDDFIDDGPIEMDEDVDTTRNNLGVEDSDDLIEELDLDAFEKAKPAAKQAAKKPLATTSKPVTETPKRQSSGENKSLLTKAERQAQQTKAAKKDSDSPFMFLHPPRDKYQNPIGHPDYDPHTLYIPPKFWSEFSPFEKQFWEIKSDHFDTILFFQKGKFYELYENDAIIGHREFDLKLTERVRMCMVGVPEMSFDLFAAKFLALGYKVGKVEQRETAIGMDMRNKADKKPAGAAAKGSKSDDKLVRRELRSVLTNGTLVDPKMLADEAASHCVSIKENSNSLASNVPSFGLCILDASTGEFNLATFEDDKSRSKLETLIRQLRPKEIVHEKGNLDQLTLRVLRNITSISCLWTPLNTGKEGMDAIETITELKTLFKKGVEDIERVKLPDAVESIVENTEAIESLGNLMWYLRSLNLDRDLLSLGNFNIYDATREGQAMILDGRTLAHIEVLVNSEGNEDDTLLKLLNRCVTPFGKRLFRIWLCTPLRSSKAINERLNAVDDIISNPGFTYEFDSNVKGLPDLERLLSRIHAMSVRPKQFIQVLGAFNKIQQVFEKLEDEAKEFDSQSLRATLKSIPDLRDYISNIESKFDLTEGETLMPCDGADEAYEEAKKLNEELEEELDEILNKYRREYKTKGINYKDVGTKEIYSIEMPKKTSVPANWTKMSSTQKVDRYWSPEVRQLVQKVKEARETRTTALDDFAKKLYVAFDADYKTWIAAVKACAEIDCINSLAKSSINMEEPRCRPNIIESNEAVLEFKQLRHPSMALRRDFVANDVRLGGKDEGTMLLTGPNMAGKSTLLRMTAAAVIMAQIGCYVPAESATIAPVDRIASRLGAYDNMFSNSSTFMVELAETSKIINETTPKSLLILDELGRGTSTTQGIAIASAVLQHIASFLGCCLFSTHYSSLGDFGSTHPNIKSCHMASEVNSEKREIRFLYKLVNGVALDSYGHHVAKLAGVPLPVVVRAEQVATEYTEANKLEQQKAEANRHKTMPLASQSDFATAIRLAKAAKGLTFKDRRNLKFISEANSQ</sequence>
<dbReference type="SMART" id="SM01117">
    <property type="entry name" value="Cyt-b5"/>
    <property type="match status" value="1"/>
</dbReference>
<proteinExistence type="inferred from homology"/>
<evidence type="ECO:0000256" key="7">
    <source>
        <dbReference type="SAM" id="MobiDB-lite"/>
    </source>
</evidence>
<dbReference type="InterPro" id="IPR007860">
    <property type="entry name" value="DNA_mmatch_repair_MutS_con_dom"/>
</dbReference>
<dbReference type="Pfam" id="PF01624">
    <property type="entry name" value="MutS_I"/>
    <property type="match status" value="1"/>
</dbReference>
<dbReference type="EMBL" id="SPOI01000129">
    <property type="protein sequence ID" value="TIB36450.1"/>
    <property type="molecule type" value="Genomic_DNA"/>
</dbReference>
<dbReference type="InterPro" id="IPR005804">
    <property type="entry name" value="FA_desaturase_dom"/>
</dbReference>
<dbReference type="GO" id="GO:0030983">
    <property type="term" value="F:mismatched DNA binding"/>
    <property type="evidence" value="ECO:0007669"/>
    <property type="project" value="InterPro"/>
</dbReference>
<dbReference type="PANTHER" id="PTHR11361">
    <property type="entry name" value="DNA MISMATCH REPAIR PROTEIN MUTS FAMILY MEMBER"/>
    <property type="match status" value="1"/>
</dbReference>
<dbReference type="InterPro" id="IPR016151">
    <property type="entry name" value="DNA_mismatch_repair_MutS_N"/>
</dbReference>
<dbReference type="GO" id="GO:0005524">
    <property type="term" value="F:ATP binding"/>
    <property type="evidence" value="ECO:0007669"/>
    <property type="project" value="UniProtKB-KW"/>
</dbReference>
<dbReference type="SUPFAM" id="SSF53150">
    <property type="entry name" value="DNA repair protein MutS, domain II"/>
    <property type="match status" value="1"/>
</dbReference>
<dbReference type="GO" id="GO:0006629">
    <property type="term" value="P:lipid metabolic process"/>
    <property type="evidence" value="ECO:0007669"/>
    <property type="project" value="InterPro"/>
</dbReference>
<dbReference type="InterPro" id="IPR036187">
    <property type="entry name" value="DNA_mismatch_repair_MutS_sf"/>
</dbReference>
<feature type="region of interest" description="Disordered" evidence="7">
    <location>
        <begin position="645"/>
        <end position="698"/>
    </location>
</feature>
<feature type="compositionally biased region" description="Polar residues" evidence="7">
    <location>
        <begin position="656"/>
        <end position="677"/>
    </location>
</feature>
<dbReference type="GO" id="GO:0140664">
    <property type="term" value="F:ATP-dependent DNA damage sensor activity"/>
    <property type="evidence" value="ECO:0007669"/>
    <property type="project" value="InterPro"/>
</dbReference>
<evidence type="ECO:0000256" key="3">
    <source>
        <dbReference type="ARBA" id="ARBA00022763"/>
    </source>
</evidence>
<keyword evidence="2" id="KW-0547">Nucleotide-binding</keyword>
<evidence type="ECO:0000256" key="2">
    <source>
        <dbReference type="ARBA" id="ARBA00022741"/>
    </source>
</evidence>
<dbReference type="Proteomes" id="UP000310689">
    <property type="component" value="Unassembled WGS sequence"/>
</dbReference>
<keyword evidence="4" id="KW-0067">ATP-binding</keyword>
<dbReference type="Pfam" id="PF00173">
    <property type="entry name" value="Cyt-b5"/>
    <property type="match status" value="1"/>
</dbReference>
<feature type="transmembrane region" description="Helical" evidence="8">
    <location>
        <begin position="353"/>
        <end position="372"/>
    </location>
</feature>
<dbReference type="Gene3D" id="1.10.1420.10">
    <property type="match status" value="2"/>
</dbReference>
<reference evidence="10 11" key="1">
    <citation type="submission" date="2019-03" db="EMBL/GenBank/DDBJ databases">
        <title>Sequencing 23 genomes of Wallemia ichthyophaga.</title>
        <authorList>
            <person name="Gostincar C."/>
        </authorList>
    </citation>
    <scope>NUCLEOTIDE SEQUENCE [LARGE SCALE GENOMIC DNA]</scope>
    <source>
        <strain evidence="10 11">EXF-6200</strain>
    </source>
</reference>
<dbReference type="InterPro" id="IPR007695">
    <property type="entry name" value="DNA_mismatch_repair_MutS-lik_N"/>
</dbReference>
<dbReference type="Pfam" id="PF05190">
    <property type="entry name" value="MutS_IV"/>
    <property type="match status" value="1"/>
</dbReference>
<dbReference type="NCBIfam" id="NF003810">
    <property type="entry name" value="PRK05399.1"/>
    <property type="match status" value="1"/>
</dbReference>
<name>A0A4T0J1J8_WALIC</name>
<dbReference type="Pfam" id="PF00488">
    <property type="entry name" value="MutS_V"/>
    <property type="match status" value="1"/>
</dbReference>
<feature type="region of interest" description="Disordered" evidence="7">
    <location>
        <begin position="822"/>
        <end position="842"/>
    </location>
</feature>
<dbReference type="GO" id="GO:0032301">
    <property type="term" value="C:MutSalpha complex"/>
    <property type="evidence" value="ECO:0007669"/>
    <property type="project" value="TreeGrafter"/>
</dbReference>
<dbReference type="SUPFAM" id="SSF52540">
    <property type="entry name" value="P-loop containing nucleoside triphosphate hydrolases"/>
    <property type="match status" value="1"/>
</dbReference>
<dbReference type="Gene3D" id="3.10.120.10">
    <property type="entry name" value="Cytochrome b5-like heme/steroid binding domain"/>
    <property type="match status" value="1"/>
</dbReference>
<evidence type="ECO:0000256" key="4">
    <source>
        <dbReference type="ARBA" id="ARBA00022840"/>
    </source>
</evidence>
<organism evidence="10 11">
    <name type="scientific">Wallemia ichthyophaga</name>
    <dbReference type="NCBI Taxonomy" id="245174"/>
    <lineage>
        <taxon>Eukaryota</taxon>
        <taxon>Fungi</taxon>
        <taxon>Dikarya</taxon>
        <taxon>Basidiomycota</taxon>
        <taxon>Wallemiomycotina</taxon>
        <taxon>Wallemiomycetes</taxon>
        <taxon>Wallemiales</taxon>
        <taxon>Wallemiaceae</taxon>
        <taxon>Wallemia</taxon>
    </lineage>
</organism>
<dbReference type="PANTHER" id="PTHR11361:SF148">
    <property type="entry name" value="DNA MISMATCH REPAIR PROTEIN MSH6"/>
    <property type="match status" value="1"/>
</dbReference>
<feature type="transmembrane region" description="Helical" evidence="8">
    <location>
        <begin position="321"/>
        <end position="341"/>
    </location>
</feature>
<accession>A0A4T0J1J8</accession>
<evidence type="ECO:0000256" key="1">
    <source>
        <dbReference type="ARBA" id="ARBA00006271"/>
    </source>
</evidence>
<keyword evidence="8" id="KW-0812">Transmembrane</keyword>
<feature type="compositionally biased region" description="Polar residues" evidence="7">
    <location>
        <begin position="525"/>
        <end position="537"/>
    </location>
</feature>
<dbReference type="InterPro" id="IPR007696">
    <property type="entry name" value="DNA_mismatch_repair_MutS_core"/>
</dbReference>
<keyword evidence="3" id="KW-0227">DNA damage</keyword>
<dbReference type="InterPro" id="IPR027417">
    <property type="entry name" value="P-loop_NTPase"/>
</dbReference>
<dbReference type="Pfam" id="PF05188">
    <property type="entry name" value="MutS_II"/>
    <property type="match status" value="1"/>
</dbReference>
<dbReference type="SUPFAM" id="SSF48334">
    <property type="entry name" value="DNA repair protein MutS, domain III"/>
    <property type="match status" value="1"/>
</dbReference>
<keyword evidence="5" id="KW-0238">DNA-binding</keyword>
<dbReference type="InterPro" id="IPR000432">
    <property type="entry name" value="DNA_mismatch_repair_MutS_C"/>
</dbReference>
<protein>
    <recommendedName>
        <fullName evidence="9">Cytochrome b5 heme-binding domain-containing protein</fullName>
    </recommendedName>
</protein>
<feature type="compositionally biased region" description="Acidic residues" evidence="7">
    <location>
        <begin position="600"/>
        <end position="616"/>
    </location>
</feature>
<evidence type="ECO:0000259" key="9">
    <source>
        <dbReference type="PROSITE" id="PS50255"/>
    </source>
</evidence>
<dbReference type="Gene3D" id="3.30.420.110">
    <property type="entry name" value="MutS, connector domain"/>
    <property type="match status" value="1"/>
</dbReference>
<dbReference type="SUPFAM" id="SSF55271">
    <property type="entry name" value="DNA repair protein MutS, domain I"/>
    <property type="match status" value="1"/>
</dbReference>
<evidence type="ECO:0000313" key="10">
    <source>
        <dbReference type="EMBL" id="TIB36450.1"/>
    </source>
</evidence>
<dbReference type="Gene3D" id="3.40.50.300">
    <property type="entry name" value="P-loop containing nucleotide triphosphate hydrolases"/>
    <property type="match status" value="1"/>
</dbReference>
<feature type="region of interest" description="Disordered" evidence="7">
    <location>
        <begin position="498"/>
        <end position="627"/>
    </location>
</feature>
<dbReference type="Gene3D" id="3.40.1170.10">
    <property type="entry name" value="DNA repair protein MutS, domain I"/>
    <property type="match status" value="1"/>
</dbReference>